<sequence>VGGHGSYERLFGGAHFFLGPRVAQAVGRFGGVQLDFGYLVGDGRGLPVEAHGLGLAAAVEEGDGPLAAGQGLEPGFEAHLAVGERGLGGRAHAAQVVAGDERGGHHGPHREVGAVFVGGHAVADFQHVGVVPVAGAGVLAQVLLLVHNLHHTKRLPGAVVLDAVEAVVDVARGAPEVAHGGAPLPGLVVAPLTDAEHHRSPGLAQG</sequence>
<dbReference type="EMBL" id="BKCJ011189223">
    <property type="protein sequence ID" value="GFD01103.1"/>
    <property type="molecule type" value="Genomic_DNA"/>
</dbReference>
<protein>
    <submittedName>
        <fullName evidence="1">Uncharacterized protein</fullName>
    </submittedName>
</protein>
<feature type="non-terminal residue" evidence="1">
    <location>
        <position position="206"/>
    </location>
</feature>
<name>A0A699SV00_TANCI</name>
<accession>A0A699SV00</accession>
<proteinExistence type="predicted"/>
<evidence type="ECO:0000313" key="1">
    <source>
        <dbReference type="EMBL" id="GFD01103.1"/>
    </source>
</evidence>
<reference evidence="1" key="1">
    <citation type="journal article" date="2019" name="Sci. Rep.">
        <title>Draft genome of Tanacetum cinerariifolium, the natural source of mosquito coil.</title>
        <authorList>
            <person name="Yamashiro T."/>
            <person name="Shiraishi A."/>
            <person name="Satake H."/>
            <person name="Nakayama K."/>
        </authorList>
    </citation>
    <scope>NUCLEOTIDE SEQUENCE</scope>
</reference>
<organism evidence="1">
    <name type="scientific">Tanacetum cinerariifolium</name>
    <name type="common">Dalmatian daisy</name>
    <name type="synonym">Chrysanthemum cinerariifolium</name>
    <dbReference type="NCBI Taxonomy" id="118510"/>
    <lineage>
        <taxon>Eukaryota</taxon>
        <taxon>Viridiplantae</taxon>
        <taxon>Streptophyta</taxon>
        <taxon>Embryophyta</taxon>
        <taxon>Tracheophyta</taxon>
        <taxon>Spermatophyta</taxon>
        <taxon>Magnoliopsida</taxon>
        <taxon>eudicotyledons</taxon>
        <taxon>Gunneridae</taxon>
        <taxon>Pentapetalae</taxon>
        <taxon>asterids</taxon>
        <taxon>campanulids</taxon>
        <taxon>Asterales</taxon>
        <taxon>Asteraceae</taxon>
        <taxon>Asteroideae</taxon>
        <taxon>Anthemideae</taxon>
        <taxon>Anthemidinae</taxon>
        <taxon>Tanacetum</taxon>
    </lineage>
</organism>
<gene>
    <name evidence="1" type="ORF">Tci_873072</name>
</gene>
<dbReference type="AlphaFoldDB" id="A0A699SV00"/>
<comment type="caution">
    <text evidence="1">The sequence shown here is derived from an EMBL/GenBank/DDBJ whole genome shotgun (WGS) entry which is preliminary data.</text>
</comment>
<feature type="non-terminal residue" evidence="1">
    <location>
        <position position="1"/>
    </location>
</feature>